<evidence type="ECO:0000313" key="2">
    <source>
        <dbReference type="Proteomes" id="UP000019150"/>
    </source>
</evidence>
<dbReference type="EMBL" id="CP006850">
    <property type="protein sequence ID" value="AHH17604.1"/>
    <property type="molecule type" value="Genomic_DNA"/>
</dbReference>
<dbReference type="SUPFAM" id="SSF55144">
    <property type="entry name" value="LigT-like"/>
    <property type="match status" value="1"/>
</dbReference>
<dbReference type="AlphaFoldDB" id="W5TEL2"/>
<accession>W5TEL2</accession>
<name>W5TEL2_9NOCA</name>
<dbReference type="eggNOG" id="COG1514">
    <property type="taxonomic scope" value="Bacteria"/>
</dbReference>
<dbReference type="InterPro" id="IPR009097">
    <property type="entry name" value="Cyclic_Pdiesterase"/>
</dbReference>
<gene>
    <name evidence="1" type="ORF">NONO_c28120</name>
</gene>
<organism evidence="1 2">
    <name type="scientific">Nocardia nova SH22a</name>
    <dbReference type="NCBI Taxonomy" id="1415166"/>
    <lineage>
        <taxon>Bacteria</taxon>
        <taxon>Bacillati</taxon>
        <taxon>Actinomycetota</taxon>
        <taxon>Actinomycetes</taxon>
        <taxon>Mycobacteriales</taxon>
        <taxon>Nocardiaceae</taxon>
        <taxon>Nocardia</taxon>
    </lineage>
</organism>
<dbReference type="KEGG" id="nno:NONO_c28120"/>
<protein>
    <recommendedName>
        <fullName evidence="3">2'-5' RNA ligase superfamily protein</fullName>
    </recommendedName>
</protein>
<dbReference type="HOGENOM" id="CLU_103761_0_0_11"/>
<dbReference type="Pfam" id="PF13563">
    <property type="entry name" value="2_5_RNA_ligase2"/>
    <property type="match status" value="1"/>
</dbReference>
<proteinExistence type="predicted"/>
<sequence length="228" mass="25361">MSFTPEANDLRMPLQPQPVRYLRSHWTRPLGPLGYYWFLTFEGNPEIRELAKGCQALIDFSYFDQVPLDSLHLTLGRIANVEKLSPAQLDSITSSARYLCRSTTSFGIEIPSMSSVPSAVALDVRPVDTVHDLRDTLRTAVSTACPHVSLRSPKPHPPHITICYANSDGISAADAMSAVENANHTIQSARVEVTEAKLVLLERRQRSYSWQVISRIPLARASTRTSSE</sequence>
<dbReference type="Proteomes" id="UP000019150">
    <property type="component" value="Chromosome"/>
</dbReference>
<evidence type="ECO:0008006" key="3">
    <source>
        <dbReference type="Google" id="ProtNLM"/>
    </source>
</evidence>
<keyword evidence="2" id="KW-1185">Reference proteome</keyword>
<dbReference type="Gene3D" id="3.90.1140.10">
    <property type="entry name" value="Cyclic phosphodiesterase"/>
    <property type="match status" value="1"/>
</dbReference>
<reference evidence="1 2" key="1">
    <citation type="journal article" date="2014" name="Appl. Environ. Microbiol.">
        <title>Insights into the Microbial Degradation of Rubber and Gutta-Percha by Analysis of the Complete Genome of Nocardia nova SH22a.</title>
        <authorList>
            <person name="Luo Q."/>
            <person name="Hiessl S."/>
            <person name="Poehlein A."/>
            <person name="Daniel R."/>
            <person name="Steinbuchel A."/>
        </authorList>
    </citation>
    <scope>NUCLEOTIDE SEQUENCE [LARGE SCALE GENOMIC DNA]</scope>
    <source>
        <strain evidence="1">SH22a</strain>
    </source>
</reference>
<evidence type="ECO:0000313" key="1">
    <source>
        <dbReference type="EMBL" id="AHH17604.1"/>
    </source>
</evidence>
<dbReference type="STRING" id="1415166.NONO_c28120"/>